<dbReference type="OrthoDB" id="1792985at2"/>
<keyword evidence="3" id="KW-0282">Flagellum</keyword>
<dbReference type="InterPro" id="IPR052563">
    <property type="entry name" value="FliK"/>
</dbReference>
<feature type="compositionally biased region" description="Low complexity" evidence="1">
    <location>
        <begin position="95"/>
        <end position="112"/>
    </location>
</feature>
<evidence type="ECO:0000259" key="2">
    <source>
        <dbReference type="Pfam" id="PF02120"/>
    </source>
</evidence>
<dbReference type="PANTHER" id="PTHR37533">
    <property type="entry name" value="FLAGELLAR HOOK-LENGTH CONTROL PROTEIN"/>
    <property type="match status" value="1"/>
</dbReference>
<dbReference type="RefSeq" id="WP_121036741.1">
    <property type="nucleotide sequence ID" value="NZ_RCDC01000004.1"/>
</dbReference>
<dbReference type="Pfam" id="PF02120">
    <property type="entry name" value="Flg_hook"/>
    <property type="match status" value="1"/>
</dbReference>
<name>A0A498CL61_9GAMM</name>
<evidence type="ECO:0000313" key="4">
    <source>
        <dbReference type="Proteomes" id="UP000274786"/>
    </source>
</evidence>
<dbReference type="AlphaFoldDB" id="A0A498CL61"/>
<keyword evidence="3" id="KW-0966">Cell projection</keyword>
<keyword evidence="3" id="KW-0969">Cilium</keyword>
<gene>
    <name evidence="3" type="ORF">BCL79_0183</name>
</gene>
<evidence type="ECO:0000313" key="3">
    <source>
        <dbReference type="EMBL" id="RLK55814.1"/>
    </source>
</evidence>
<dbReference type="PANTHER" id="PTHR37533:SF2">
    <property type="entry name" value="FLAGELLAR HOOK-LENGTH CONTROL PROTEIN"/>
    <property type="match status" value="1"/>
</dbReference>
<feature type="compositionally biased region" description="Polar residues" evidence="1">
    <location>
        <begin position="11"/>
        <end position="29"/>
    </location>
</feature>
<feature type="domain" description="Flagellar hook-length control protein-like C-terminal" evidence="2">
    <location>
        <begin position="267"/>
        <end position="345"/>
    </location>
</feature>
<protein>
    <submittedName>
        <fullName evidence="3">Flagellar hook-length control protein FliK</fullName>
    </submittedName>
</protein>
<feature type="region of interest" description="Disordered" evidence="1">
    <location>
        <begin position="337"/>
        <end position="374"/>
    </location>
</feature>
<dbReference type="EMBL" id="RCDC01000004">
    <property type="protein sequence ID" value="RLK55814.1"/>
    <property type="molecule type" value="Genomic_DNA"/>
</dbReference>
<dbReference type="CDD" id="cd17470">
    <property type="entry name" value="T3SS_Flik_C"/>
    <property type="match status" value="1"/>
</dbReference>
<organism evidence="3 4">
    <name type="scientific">Stenotrophomonas rhizophila</name>
    <dbReference type="NCBI Taxonomy" id="216778"/>
    <lineage>
        <taxon>Bacteria</taxon>
        <taxon>Pseudomonadati</taxon>
        <taxon>Pseudomonadota</taxon>
        <taxon>Gammaproteobacteria</taxon>
        <taxon>Lysobacterales</taxon>
        <taxon>Lysobacteraceae</taxon>
        <taxon>Stenotrophomonas</taxon>
    </lineage>
</organism>
<dbReference type="InterPro" id="IPR021136">
    <property type="entry name" value="Flagellar_hook_control-like_C"/>
</dbReference>
<sequence length="388" mass="38869">MPPALLGGAASAQNTGGSASSPRPDSTQGNDRRDFDALLKPGNEAPRNDTPRRSGSSRDAAKSTTTTTTPPGQDKDAATRPSTPGAKKADDKVATTDATATAPATAEKPAAEPADDTEAAWPPLGLAGLALNGLPVPAPPPVTPVTPVATGAAAGANAAQPALATAAPDANTTTPALAAAPSTDGSIALPALATDAAPADDAPLLKTFTDALNAATNDGPDAPASPLLHALQGMTEAKPTVASLFTGSPTATPHLGGEDFDDAVGARVGWLADQKIGHAHIKITPNDLGPIEVRLQLDGDKVHATFTSAHADVRHALESSLPRLRDLLGEQGFQLGNADVGHEQNAPDGGRGDGRGGMNGDDGEPALADTTLSPSQLIRQRGLVDAYA</sequence>
<dbReference type="Proteomes" id="UP000274786">
    <property type="component" value="Unassembled WGS sequence"/>
</dbReference>
<feature type="region of interest" description="Disordered" evidence="1">
    <location>
        <begin position="1"/>
        <end position="121"/>
    </location>
</feature>
<dbReference type="Gene3D" id="3.30.750.140">
    <property type="match status" value="1"/>
</dbReference>
<reference evidence="3 4" key="1">
    <citation type="submission" date="2018-10" db="EMBL/GenBank/DDBJ databases">
        <title>Comparative analysis of microorganisms from saline springs in Andes Mountain Range, Colombia.</title>
        <authorList>
            <person name="Rubin E."/>
        </authorList>
    </citation>
    <scope>NUCLEOTIDE SEQUENCE [LARGE SCALE GENOMIC DNA]</scope>
    <source>
        <strain evidence="3 4">USBA GBX 843</strain>
    </source>
</reference>
<accession>A0A498CL61</accession>
<dbReference type="InterPro" id="IPR038610">
    <property type="entry name" value="FliK-like_C_sf"/>
</dbReference>
<proteinExistence type="predicted"/>
<comment type="caution">
    <text evidence="3">The sequence shown here is derived from an EMBL/GenBank/DDBJ whole genome shotgun (WGS) entry which is preliminary data.</text>
</comment>
<evidence type="ECO:0000256" key="1">
    <source>
        <dbReference type="SAM" id="MobiDB-lite"/>
    </source>
</evidence>